<dbReference type="GeneID" id="55616901"/>
<dbReference type="Proteomes" id="UP000323400">
    <property type="component" value="Segment"/>
</dbReference>
<protein>
    <submittedName>
        <fullName evidence="1">Uncharacterized protein</fullName>
    </submittedName>
</protein>
<evidence type="ECO:0000313" key="2">
    <source>
        <dbReference type="Proteomes" id="UP000323400"/>
    </source>
</evidence>
<reference evidence="1 2" key="1">
    <citation type="submission" date="2019-04" db="EMBL/GenBank/DDBJ databases">
        <title>Nine Novel Phages from a Plateau Lake in Southwest China Provide Insights into Aeromonas Phage Diversity.</title>
        <authorList>
            <person name="Xiao W."/>
            <person name="Bai M."/>
            <person name="Wang Y."/>
            <person name="Cui X."/>
        </authorList>
    </citation>
    <scope>NUCLEOTIDE SEQUENCE [LARGE SCALE GENOMIC DNA]</scope>
</reference>
<dbReference type="KEGG" id="vg:55616901"/>
<gene>
    <name evidence="1" type="primary">2L372X_195</name>
</gene>
<dbReference type="RefSeq" id="YP_009846533.1">
    <property type="nucleotide sequence ID" value="NC_048770.1"/>
</dbReference>
<name>A0A5B9N348_9CAUD</name>
<proteinExistence type="predicted"/>
<evidence type="ECO:0000313" key="1">
    <source>
        <dbReference type="EMBL" id="QEG08448.1"/>
    </source>
</evidence>
<keyword evidence="2" id="KW-1185">Reference proteome</keyword>
<accession>A0A5B9N348</accession>
<organism evidence="1 2">
    <name type="scientific">Aeromonas phage 2L372X</name>
    <dbReference type="NCBI Taxonomy" id="2588515"/>
    <lineage>
        <taxon>Viruses</taxon>
        <taxon>Duplodnaviria</taxon>
        <taxon>Heunggongvirae</taxon>
        <taxon>Uroviricota</taxon>
        <taxon>Caudoviricetes</taxon>
        <taxon>Plateaulakevirus</taxon>
        <taxon>Plateaulakevirus pv2L372X</taxon>
    </lineage>
</organism>
<dbReference type="EMBL" id="MK813938">
    <property type="protein sequence ID" value="QEG08448.1"/>
    <property type="molecule type" value="Genomic_DNA"/>
</dbReference>
<sequence length="166" mass="19104">MLNWILAIKGEIMNIKSITLVLENCEEITFKYSSEVYMLETGDIKERYVSYCNTICKQKYVDGFSVVFGKDCGELGSFSPDENDLPLKRLNQYKDVTGLYIEYDNMEEDFVGVSWEGVDSETHHSGQGLVLTEEGNVLYYSETGNYQCKLKQEPESVDMWAYMVKD</sequence>